<dbReference type="RefSeq" id="WP_371843081.1">
    <property type="nucleotide sequence ID" value="NZ_JBGMEL010000005.1"/>
</dbReference>
<gene>
    <name evidence="2" type="ORF">ACCI51_06950</name>
</gene>
<feature type="signal peptide" evidence="1">
    <location>
        <begin position="1"/>
        <end position="21"/>
    </location>
</feature>
<organism evidence="2 3">
    <name type="scientific">Microbulbifer echini</name>
    <dbReference type="NCBI Taxonomy" id="1529067"/>
    <lineage>
        <taxon>Bacteria</taxon>
        <taxon>Pseudomonadati</taxon>
        <taxon>Pseudomonadota</taxon>
        <taxon>Gammaproteobacteria</taxon>
        <taxon>Cellvibrionales</taxon>
        <taxon>Microbulbiferaceae</taxon>
        <taxon>Microbulbifer</taxon>
    </lineage>
</organism>
<reference evidence="2 3" key="1">
    <citation type="submission" date="2024-08" db="EMBL/GenBank/DDBJ databases">
        <authorList>
            <person name="Ishaq N."/>
        </authorList>
    </citation>
    <scope>NUCLEOTIDE SEQUENCE [LARGE SCALE GENOMIC DNA]</scope>
    <source>
        <strain evidence="2 3">JCM 30400</strain>
    </source>
</reference>
<evidence type="ECO:0008006" key="4">
    <source>
        <dbReference type="Google" id="ProtNLM"/>
    </source>
</evidence>
<evidence type="ECO:0000256" key="1">
    <source>
        <dbReference type="SAM" id="SignalP"/>
    </source>
</evidence>
<name>A0ABV4NMM5_9GAMM</name>
<dbReference type="EMBL" id="JBGMEL010000005">
    <property type="protein sequence ID" value="MFA0790278.1"/>
    <property type="molecule type" value="Genomic_DNA"/>
</dbReference>
<comment type="caution">
    <text evidence="2">The sequence shown here is derived from an EMBL/GenBank/DDBJ whole genome shotgun (WGS) entry which is preliminary data.</text>
</comment>
<proteinExistence type="predicted"/>
<dbReference type="Proteomes" id="UP001569414">
    <property type="component" value="Unassembled WGS sequence"/>
</dbReference>
<keyword evidence="3" id="KW-1185">Reference proteome</keyword>
<accession>A0ABV4NMM5</accession>
<protein>
    <recommendedName>
        <fullName evidence="4">Secreted protein</fullName>
    </recommendedName>
</protein>
<evidence type="ECO:0000313" key="3">
    <source>
        <dbReference type="Proteomes" id="UP001569414"/>
    </source>
</evidence>
<sequence length="179" mass="20214">MKLRCVLILVCLQTSPASLFADALTTSGRQVISTNLKEVRLVAELHGFAIIAGRHCTDCDENLAIYIRRIARPGESTGSAPQRGDSDRYTYPGKYVDYMTKKLVEKTRMFYGYCYEGQPSLLWLTEYRSGDKWVKSEYLVLLGDGGLKHRFVEGQQPSLAHLQRAQCEELPGIFAEMEP</sequence>
<keyword evidence="1" id="KW-0732">Signal</keyword>
<feature type="chain" id="PRO_5046358039" description="Secreted protein" evidence="1">
    <location>
        <begin position="22"/>
        <end position="179"/>
    </location>
</feature>
<evidence type="ECO:0000313" key="2">
    <source>
        <dbReference type="EMBL" id="MFA0790278.1"/>
    </source>
</evidence>